<gene>
    <name evidence="1" type="ORF">QFC20_001526</name>
</gene>
<evidence type="ECO:0000313" key="2">
    <source>
        <dbReference type="Proteomes" id="UP001230649"/>
    </source>
</evidence>
<keyword evidence="2" id="KW-1185">Reference proteome</keyword>
<accession>A0ACC2WRH2</accession>
<name>A0ACC2WRH2_9TREE</name>
<protein>
    <submittedName>
        <fullName evidence="1">Uncharacterized protein</fullName>
    </submittedName>
</protein>
<dbReference type="EMBL" id="JASBWS010000009">
    <property type="protein sequence ID" value="KAJ9114383.1"/>
    <property type="molecule type" value="Genomic_DNA"/>
</dbReference>
<dbReference type="Proteomes" id="UP001230649">
    <property type="component" value="Unassembled WGS sequence"/>
</dbReference>
<organism evidence="1 2">
    <name type="scientific">Naganishia adeliensis</name>
    <dbReference type="NCBI Taxonomy" id="92952"/>
    <lineage>
        <taxon>Eukaryota</taxon>
        <taxon>Fungi</taxon>
        <taxon>Dikarya</taxon>
        <taxon>Basidiomycota</taxon>
        <taxon>Agaricomycotina</taxon>
        <taxon>Tremellomycetes</taxon>
        <taxon>Filobasidiales</taxon>
        <taxon>Filobasidiaceae</taxon>
        <taxon>Naganishia</taxon>
    </lineage>
</organism>
<proteinExistence type="predicted"/>
<sequence length="641" mass="65821">MSAPTTNPTSLPVETPKQQAARYVPGAGDLASKKPKKKKTALANADSGKVGTNATSTSTISGETNVALLSKAPNSNDLPAELRGEQGDIERELKQDAVDAAAAGRHEKGAVGEAVSRRIKVLTKKIQRFRAYMEKPESTLNPDQKAAIATLPALEGGLRELEDIAKAVETIEHEHRATARDELETAKLEAVEIYKRETLPLLSTLISVHSALHPASTSTSTSFMSVDLPAHLQDITSQDVAAVDDMYERLRNGGKEGVEVVLTLVKGLEGTHLHSVLIGAQTTVEDATANEAEDSAPEFSPPAQEEAVPETSETHAPESLSFLQQNTTSEGAEQPTEASATMGAFEQGPEVADVPPTVVVPGVLVAAEGFSFMQTSELAGPESHVPAVQQQAVGQSAEDAFVQAGASEDGPGVGMTNGPGSEQQPENAAAPSFAQLEAQTLSGQQPGSFNWADAEDSHHVPETFSMPSATEAPLASAPAPVATEDSAAAQAGIEPALATEATSMSSASGQAPQGPFRGGRGRGGPRGAFRGGPRGGFRGNRNGGAGGNNNKNNNGNGNGQSAKPSQGPDDDGFQVAGRRRPAPNGPAPGQGGSFRGRGRGFPGGPGAAGEGGRGRGSYRGRGGAPGGPRQNATPQQPTTTA</sequence>
<evidence type="ECO:0000313" key="1">
    <source>
        <dbReference type="EMBL" id="KAJ9114383.1"/>
    </source>
</evidence>
<reference evidence="1" key="1">
    <citation type="submission" date="2023-04" db="EMBL/GenBank/DDBJ databases">
        <title>Draft Genome sequencing of Naganishia species isolated from polar environments using Oxford Nanopore Technology.</title>
        <authorList>
            <person name="Leo P."/>
            <person name="Venkateswaran K."/>
        </authorList>
    </citation>
    <scope>NUCLEOTIDE SEQUENCE</scope>
    <source>
        <strain evidence="1">MNA-CCFEE 5262</strain>
    </source>
</reference>
<comment type="caution">
    <text evidence="1">The sequence shown here is derived from an EMBL/GenBank/DDBJ whole genome shotgun (WGS) entry which is preliminary data.</text>
</comment>